<evidence type="ECO:0000313" key="13">
    <source>
        <dbReference type="Proteomes" id="UP000515123"/>
    </source>
</evidence>
<feature type="transmembrane region" description="Helical" evidence="11">
    <location>
        <begin position="438"/>
        <end position="458"/>
    </location>
</feature>
<dbReference type="SUPFAM" id="SSF103473">
    <property type="entry name" value="MFS general substrate transporter"/>
    <property type="match status" value="1"/>
</dbReference>
<feature type="transmembrane region" description="Helical" evidence="11">
    <location>
        <begin position="135"/>
        <end position="155"/>
    </location>
</feature>
<dbReference type="GeneID" id="109718497"/>
<evidence type="ECO:0000256" key="8">
    <source>
        <dbReference type="ARBA" id="ARBA00023136"/>
    </source>
</evidence>
<dbReference type="AlphaFoldDB" id="A0A6P5FWG5"/>
<feature type="transmembrane region" description="Helical" evidence="11">
    <location>
        <begin position="464"/>
        <end position="482"/>
    </location>
</feature>
<dbReference type="OrthoDB" id="6339427at2759"/>
<keyword evidence="7 11" id="KW-1133">Transmembrane helix</keyword>
<feature type="transmembrane region" description="Helical" evidence="11">
    <location>
        <begin position="111"/>
        <end position="129"/>
    </location>
</feature>
<keyword evidence="13" id="KW-1185">Reference proteome</keyword>
<reference evidence="14" key="2">
    <citation type="submission" date="2025-08" db="UniProtKB">
        <authorList>
            <consortium name="RefSeq"/>
        </authorList>
    </citation>
    <scope>IDENTIFICATION</scope>
    <source>
        <tissue evidence="14">Leaf</tissue>
    </source>
</reference>
<feature type="compositionally biased region" description="Basic and acidic residues" evidence="10">
    <location>
        <begin position="503"/>
        <end position="514"/>
    </location>
</feature>
<dbReference type="InterPro" id="IPR050814">
    <property type="entry name" value="Myo-inositol_Transporter"/>
</dbReference>
<feature type="compositionally biased region" description="Low complexity" evidence="10">
    <location>
        <begin position="1"/>
        <end position="24"/>
    </location>
</feature>
<evidence type="ECO:0000256" key="4">
    <source>
        <dbReference type="ARBA" id="ARBA00022597"/>
    </source>
</evidence>
<dbReference type="PROSITE" id="PS00216">
    <property type="entry name" value="SUGAR_TRANSPORT_1"/>
    <property type="match status" value="1"/>
</dbReference>
<evidence type="ECO:0000256" key="2">
    <source>
        <dbReference type="ARBA" id="ARBA00010992"/>
    </source>
</evidence>
<feature type="transmembrane region" description="Helical" evidence="11">
    <location>
        <begin position="390"/>
        <end position="417"/>
    </location>
</feature>
<dbReference type="InterPro" id="IPR036259">
    <property type="entry name" value="MFS_trans_sf"/>
</dbReference>
<evidence type="ECO:0000313" key="14">
    <source>
        <dbReference type="RefSeq" id="XP_020100339.1"/>
    </source>
</evidence>
<feature type="region of interest" description="Disordered" evidence="10">
    <location>
        <begin position="503"/>
        <end position="535"/>
    </location>
</feature>
<sequence>MEEQNPKTQLTTTTNITSTPPKSTAPSMASLDIKPRRNKYAVACAMLASMTTILIGYDIAVMSGAQIFIKEDLKVTDTQIEILAGVINLYSLLGSLAAGRTSDWIGRRYTIVLAAAIFFAGALTMGLAPDYAVLMVGRFVAGVGVGYALMIAPVYTAELSPAASRGALTSFPEVFINSGILLGYVANFALAKLPLRLGWRAMFLAGAVPPVFLGAGVLAMPESPRWLVMQGRLDDARCVLAKTSGGPDEAELHLQEIKESLGEHAKRRRGEGVWRELLVRPTPSVRRILVAALGLQFFQQASGIDSVVLYSPRVFQKAGVRSDSNSLGATVAVGFTKTAFILVATFLVDRVGRRPLLLTSAGGMVASLLALASALRIIDDRTHDHSDGHGGAAAAVAIAAVLSFVGSFSIGLGPIAWVYSSEIFPLRLRAQGVSMGSAVNRVMSGVITMSFISLYNAITISGSFFLYAGVAAVGWVFFYIFLPETRGRSLEDMEVLFGKKRVEEEEKEKEKKGGEGGVVQNKGDAYESVSQVNKC</sequence>
<gene>
    <name evidence="14" type="primary">LOC109718497</name>
</gene>
<dbReference type="InterPro" id="IPR005829">
    <property type="entry name" value="Sugar_transporter_CS"/>
</dbReference>
<keyword evidence="6" id="KW-0769">Symport</keyword>
<evidence type="ECO:0000256" key="10">
    <source>
        <dbReference type="SAM" id="MobiDB-lite"/>
    </source>
</evidence>
<dbReference type="Gene3D" id="1.20.1250.20">
    <property type="entry name" value="MFS general substrate transporter like domains"/>
    <property type="match status" value="1"/>
</dbReference>
<feature type="domain" description="Major facilitator superfamily (MFS) profile" evidence="12">
    <location>
        <begin position="44"/>
        <end position="486"/>
    </location>
</feature>
<dbReference type="PROSITE" id="PS50850">
    <property type="entry name" value="MFS"/>
    <property type="match status" value="1"/>
</dbReference>
<protein>
    <submittedName>
        <fullName evidence="14">Polyol transporter 5-like</fullName>
    </submittedName>
</protein>
<dbReference type="InterPro" id="IPR003663">
    <property type="entry name" value="Sugar/inositol_transpt"/>
</dbReference>
<dbReference type="PROSITE" id="PS00217">
    <property type="entry name" value="SUGAR_TRANSPORT_2"/>
    <property type="match status" value="1"/>
</dbReference>
<dbReference type="RefSeq" id="XP_020100339.1">
    <property type="nucleotide sequence ID" value="XM_020244750.1"/>
</dbReference>
<feature type="transmembrane region" description="Helical" evidence="11">
    <location>
        <begin position="355"/>
        <end position="378"/>
    </location>
</feature>
<keyword evidence="8 11" id="KW-0472">Membrane</keyword>
<dbReference type="InterPro" id="IPR020846">
    <property type="entry name" value="MFS_dom"/>
</dbReference>
<dbReference type="FunFam" id="1.20.1250.20:FF:000025">
    <property type="entry name" value="probable polyol transporter 4"/>
    <property type="match status" value="1"/>
</dbReference>
<accession>A0A6P5FWG5</accession>
<evidence type="ECO:0000256" key="9">
    <source>
        <dbReference type="RuleBase" id="RU003346"/>
    </source>
</evidence>
<evidence type="ECO:0000256" key="7">
    <source>
        <dbReference type="ARBA" id="ARBA00022989"/>
    </source>
</evidence>
<dbReference type="NCBIfam" id="TIGR00879">
    <property type="entry name" value="SP"/>
    <property type="match status" value="1"/>
</dbReference>
<keyword evidence="4" id="KW-0762">Sugar transport</keyword>
<evidence type="ECO:0000259" key="12">
    <source>
        <dbReference type="PROSITE" id="PS50850"/>
    </source>
</evidence>
<dbReference type="PANTHER" id="PTHR48020:SF49">
    <property type="entry name" value="SUGAR TRANSPORTER"/>
    <property type="match status" value="1"/>
</dbReference>
<evidence type="ECO:0000256" key="3">
    <source>
        <dbReference type="ARBA" id="ARBA00022448"/>
    </source>
</evidence>
<dbReference type="GO" id="GO:0016020">
    <property type="term" value="C:membrane"/>
    <property type="evidence" value="ECO:0007669"/>
    <property type="project" value="UniProtKB-SubCell"/>
</dbReference>
<dbReference type="GO" id="GO:0015293">
    <property type="term" value="F:symporter activity"/>
    <property type="evidence" value="ECO:0007669"/>
    <property type="project" value="UniProtKB-KW"/>
</dbReference>
<evidence type="ECO:0000256" key="11">
    <source>
        <dbReference type="SAM" id="Phobius"/>
    </source>
</evidence>
<comment type="similarity">
    <text evidence="2 9">Belongs to the major facilitator superfamily. Sugar transporter (TC 2.A.1.1) family.</text>
</comment>
<keyword evidence="3 9" id="KW-0813">Transport</keyword>
<organism evidence="13 14">
    <name type="scientific">Ananas comosus</name>
    <name type="common">Pineapple</name>
    <name type="synonym">Ananas ananas</name>
    <dbReference type="NCBI Taxonomy" id="4615"/>
    <lineage>
        <taxon>Eukaryota</taxon>
        <taxon>Viridiplantae</taxon>
        <taxon>Streptophyta</taxon>
        <taxon>Embryophyta</taxon>
        <taxon>Tracheophyta</taxon>
        <taxon>Spermatophyta</taxon>
        <taxon>Magnoliopsida</taxon>
        <taxon>Liliopsida</taxon>
        <taxon>Poales</taxon>
        <taxon>Bromeliaceae</taxon>
        <taxon>Bromelioideae</taxon>
        <taxon>Ananas</taxon>
    </lineage>
</organism>
<proteinExistence type="inferred from homology"/>
<reference evidence="13" key="1">
    <citation type="journal article" date="2015" name="Nat. Genet.">
        <title>The pineapple genome and the evolution of CAM photosynthesis.</title>
        <authorList>
            <person name="Ming R."/>
            <person name="VanBuren R."/>
            <person name="Wai C.M."/>
            <person name="Tang H."/>
            <person name="Schatz M.C."/>
            <person name="Bowers J.E."/>
            <person name="Lyons E."/>
            <person name="Wang M.L."/>
            <person name="Chen J."/>
            <person name="Biggers E."/>
            <person name="Zhang J."/>
            <person name="Huang L."/>
            <person name="Zhang L."/>
            <person name="Miao W."/>
            <person name="Zhang J."/>
            <person name="Ye Z."/>
            <person name="Miao C."/>
            <person name="Lin Z."/>
            <person name="Wang H."/>
            <person name="Zhou H."/>
            <person name="Yim W.C."/>
            <person name="Priest H.D."/>
            <person name="Zheng C."/>
            <person name="Woodhouse M."/>
            <person name="Edger P.P."/>
            <person name="Guyot R."/>
            <person name="Guo H.B."/>
            <person name="Guo H."/>
            <person name="Zheng G."/>
            <person name="Singh R."/>
            <person name="Sharma A."/>
            <person name="Min X."/>
            <person name="Zheng Y."/>
            <person name="Lee H."/>
            <person name="Gurtowski J."/>
            <person name="Sedlazeck F.J."/>
            <person name="Harkess A."/>
            <person name="McKain M.R."/>
            <person name="Liao Z."/>
            <person name="Fang J."/>
            <person name="Liu J."/>
            <person name="Zhang X."/>
            <person name="Zhang Q."/>
            <person name="Hu W."/>
            <person name="Qin Y."/>
            <person name="Wang K."/>
            <person name="Chen L.Y."/>
            <person name="Shirley N."/>
            <person name="Lin Y.R."/>
            <person name="Liu L.Y."/>
            <person name="Hernandez A.G."/>
            <person name="Wright C.L."/>
            <person name="Bulone V."/>
            <person name="Tuskan G.A."/>
            <person name="Heath K."/>
            <person name="Zee F."/>
            <person name="Moore P.H."/>
            <person name="Sunkar R."/>
            <person name="Leebens-Mack J.H."/>
            <person name="Mockler T."/>
            <person name="Bennetzen J.L."/>
            <person name="Freeling M."/>
            <person name="Sankoff D."/>
            <person name="Paterson A.H."/>
            <person name="Zhu X."/>
            <person name="Yang X."/>
            <person name="Smith J.A."/>
            <person name="Cushman J.C."/>
            <person name="Paull R.E."/>
            <person name="Yu Q."/>
        </authorList>
    </citation>
    <scope>NUCLEOTIDE SEQUENCE [LARGE SCALE GENOMIC DNA]</scope>
    <source>
        <strain evidence="13">cv. F153</strain>
    </source>
</reference>
<comment type="subcellular location">
    <subcellularLocation>
        <location evidence="1">Membrane</location>
        <topology evidence="1">Multi-pass membrane protein</topology>
    </subcellularLocation>
</comment>
<feature type="transmembrane region" description="Helical" evidence="11">
    <location>
        <begin position="197"/>
        <end position="220"/>
    </location>
</feature>
<evidence type="ECO:0000256" key="6">
    <source>
        <dbReference type="ARBA" id="ARBA00022847"/>
    </source>
</evidence>
<dbReference type="PANTHER" id="PTHR48020">
    <property type="entry name" value="PROTON MYO-INOSITOL COTRANSPORTER"/>
    <property type="match status" value="1"/>
</dbReference>
<keyword evidence="5 11" id="KW-0812">Transmembrane</keyword>
<dbReference type="PRINTS" id="PR00171">
    <property type="entry name" value="SUGRTRNSPORT"/>
</dbReference>
<feature type="region of interest" description="Disordered" evidence="10">
    <location>
        <begin position="1"/>
        <end position="29"/>
    </location>
</feature>
<feature type="transmembrane region" description="Helical" evidence="11">
    <location>
        <begin position="329"/>
        <end position="348"/>
    </location>
</feature>
<dbReference type="InterPro" id="IPR005828">
    <property type="entry name" value="MFS_sugar_transport-like"/>
</dbReference>
<name>A0A6P5FWG5_ANACO</name>
<feature type="transmembrane region" description="Helical" evidence="11">
    <location>
        <begin position="40"/>
        <end position="60"/>
    </location>
</feature>
<evidence type="ECO:0000256" key="1">
    <source>
        <dbReference type="ARBA" id="ARBA00004141"/>
    </source>
</evidence>
<evidence type="ECO:0000256" key="5">
    <source>
        <dbReference type="ARBA" id="ARBA00022692"/>
    </source>
</evidence>
<dbReference type="Pfam" id="PF00083">
    <property type="entry name" value="Sugar_tr"/>
    <property type="match status" value="1"/>
</dbReference>
<dbReference type="Proteomes" id="UP000515123">
    <property type="component" value="Linkage group 12"/>
</dbReference>
<feature type="transmembrane region" description="Helical" evidence="11">
    <location>
        <begin position="167"/>
        <end position="191"/>
    </location>
</feature>